<dbReference type="AlphaFoldDB" id="A0A6J2UBI5"/>
<reference evidence="2" key="1">
    <citation type="submission" date="2025-08" db="UniProtKB">
        <authorList>
            <consortium name="RefSeq"/>
        </authorList>
    </citation>
    <scope>IDENTIFICATION</scope>
    <source>
        <strain evidence="2">11010-0011.00</strain>
        <tissue evidence="2">Whole body</tissue>
    </source>
</reference>
<sequence>MSAILLQQQRVRCFRKSIIGARTATERCITFMSRELANKKSAPAPLRSQRLLCENLELEKWRRAPSLPSESIMRHQRPELPGDDYRIYQQNIDLDSFFGDQPKYEKVSDVCLVNDHYMLVKMPDSEPQLLRRETQAAEAIALSNGVKKSRWGSGPKMPRCFKCNRSSRVSPILEELEDAADPQQGQVVAKTWTACDDVEVFESSTRIIHPKSPSPLIFEQPKNNSVETNLQLESNAPPQPHPVVRSALYWFLWPFRRRSGSNARTKVNAAVHKTYFVRWTKPPDTLWQGYGVERADKIAIRRCRSALF</sequence>
<organism evidence="1 2">
    <name type="scientific">Drosophila lebanonensis</name>
    <name type="common">Fruit fly</name>
    <name type="synonym">Scaptodrosophila lebanonensis</name>
    <dbReference type="NCBI Taxonomy" id="7225"/>
    <lineage>
        <taxon>Eukaryota</taxon>
        <taxon>Metazoa</taxon>
        <taxon>Ecdysozoa</taxon>
        <taxon>Arthropoda</taxon>
        <taxon>Hexapoda</taxon>
        <taxon>Insecta</taxon>
        <taxon>Pterygota</taxon>
        <taxon>Neoptera</taxon>
        <taxon>Endopterygota</taxon>
        <taxon>Diptera</taxon>
        <taxon>Brachycera</taxon>
        <taxon>Muscomorpha</taxon>
        <taxon>Ephydroidea</taxon>
        <taxon>Drosophilidae</taxon>
        <taxon>Scaptodrosophila</taxon>
    </lineage>
</organism>
<dbReference type="GeneID" id="115631856"/>
<gene>
    <name evidence="2" type="primary">LOC115631856</name>
</gene>
<protein>
    <submittedName>
        <fullName evidence="2">Uncharacterized protein LOC115631856</fullName>
    </submittedName>
</protein>
<keyword evidence="1" id="KW-1185">Reference proteome</keyword>
<dbReference type="RefSeq" id="XP_030384562.1">
    <property type="nucleotide sequence ID" value="XM_030528702.1"/>
</dbReference>
<evidence type="ECO:0000313" key="1">
    <source>
        <dbReference type="Proteomes" id="UP000504634"/>
    </source>
</evidence>
<proteinExistence type="predicted"/>
<accession>A0A6J2UBI5</accession>
<name>A0A6J2UBI5_DROLE</name>
<dbReference type="OrthoDB" id="8007260at2759"/>
<evidence type="ECO:0000313" key="2">
    <source>
        <dbReference type="RefSeq" id="XP_030384562.1"/>
    </source>
</evidence>
<dbReference type="Proteomes" id="UP000504634">
    <property type="component" value="Unplaced"/>
</dbReference>